<dbReference type="InterPro" id="IPR001482">
    <property type="entry name" value="T2SS/T4SS_dom"/>
</dbReference>
<gene>
    <name evidence="3" type="ORF">UFOPK2360_00301</name>
</gene>
<name>A0A6J6MV16_9ZZZZ</name>
<dbReference type="SUPFAM" id="SSF52540">
    <property type="entry name" value="P-loop containing nucleoside triphosphate hydrolases"/>
    <property type="match status" value="1"/>
</dbReference>
<evidence type="ECO:0000313" key="3">
    <source>
        <dbReference type="EMBL" id="CAB4677696.1"/>
    </source>
</evidence>
<dbReference type="InterPro" id="IPR050921">
    <property type="entry name" value="T4SS_GSP_E_ATPase"/>
</dbReference>
<dbReference type="Gene3D" id="3.40.50.300">
    <property type="entry name" value="P-loop containing nucleotide triphosphate hydrolases"/>
    <property type="match status" value="1"/>
</dbReference>
<dbReference type="InterPro" id="IPR027417">
    <property type="entry name" value="P-loop_NTPase"/>
</dbReference>
<organism evidence="3">
    <name type="scientific">freshwater metagenome</name>
    <dbReference type="NCBI Taxonomy" id="449393"/>
    <lineage>
        <taxon>unclassified sequences</taxon>
        <taxon>metagenomes</taxon>
        <taxon>ecological metagenomes</taxon>
    </lineage>
</organism>
<accession>A0A6J6MV16</accession>
<dbReference type="PANTHER" id="PTHR30486:SF6">
    <property type="entry name" value="TYPE IV PILUS RETRACTATION ATPASE PILT"/>
    <property type="match status" value="1"/>
</dbReference>
<dbReference type="GO" id="GO:0016887">
    <property type="term" value="F:ATP hydrolysis activity"/>
    <property type="evidence" value="ECO:0007669"/>
    <property type="project" value="InterPro"/>
</dbReference>
<dbReference type="Gene3D" id="3.30.450.370">
    <property type="match status" value="1"/>
</dbReference>
<dbReference type="PANTHER" id="PTHR30486">
    <property type="entry name" value="TWITCHING MOTILITY PROTEIN PILT"/>
    <property type="match status" value="1"/>
</dbReference>
<evidence type="ECO:0000259" key="2">
    <source>
        <dbReference type="Pfam" id="PF00437"/>
    </source>
</evidence>
<sequence length="371" mass="41417">MSAEIFQKLQNDFAGIKELDGANVVEKIRDSAPWLSETQLAKEHRNFHDWVNGYGPLQEILSDRQISDLFVNGSGSVWIDRGLGLQKITSEIGNEKLLREFINFLALQRGRLFDDAHPFLDAELEPGLRLHAILSPLVEGGIHISIRSNQSRSGSSSNWLNLEVSKYLSKIVKAKKSFLISGGTGAGKTTLLSAMLEMAEPSERILILEDTHELRINHPHVVQMQSKMPNSDGSGEWTLQDLIRQALRMRPTRIVMGEVRGREIIDFLLALNTGHEGGCGTIHANSAKDVPSRIAALGLLHGVSREAMHAQLASAFDLLIHLHPIREYRSIESINLIKEVSGMIIIIPAITFDSDFKINFEEGFEEFEQML</sequence>
<dbReference type="EMBL" id="CAEZXH010000010">
    <property type="protein sequence ID" value="CAB4677696.1"/>
    <property type="molecule type" value="Genomic_DNA"/>
</dbReference>
<protein>
    <submittedName>
        <fullName evidence="3">Unannotated protein</fullName>
    </submittedName>
</protein>
<comment type="similarity">
    <text evidence="1">Belongs to the GSP E family.</text>
</comment>
<evidence type="ECO:0000256" key="1">
    <source>
        <dbReference type="ARBA" id="ARBA00006611"/>
    </source>
</evidence>
<dbReference type="CDD" id="cd01130">
    <property type="entry name" value="VirB11-like_ATPase"/>
    <property type="match status" value="1"/>
</dbReference>
<feature type="domain" description="Bacterial type II secretion system protein E" evidence="2">
    <location>
        <begin position="55"/>
        <end position="320"/>
    </location>
</feature>
<dbReference type="AlphaFoldDB" id="A0A6J6MV16"/>
<dbReference type="Pfam" id="PF00437">
    <property type="entry name" value="T2SSE"/>
    <property type="match status" value="1"/>
</dbReference>
<reference evidence="3" key="1">
    <citation type="submission" date="2020-05" db="EMBL/GenBank/DDBJ databases">
        <authorList>
            <person name="Chiriac C."/>
            <person name="Salcher M."/>
            <person name="Ghai R."/>
            <person name="Kavagutti S V."/>
        </authorList>
    </citation>
    <scope>NUCLEOTIDE SEQUENCE</scope>
</reference>
<proteinExistence type="inferred from homology"/>